<feature type="transmembrane region" description="Helical" evidence="4">
    <location>
        <begin position="44"/>
        <end position="67"/>
    </location>
</feature>
<feature type="region of interest" description="Disordered" evidence="3">
    <location>
        <begin position="447"/>
        <end position="478"/>
    </location>
</feature>
<comment type="caution">
    <text evidence="6">The sequence shown here is derived from an EMBL/GenBank/DDBJ whole genome shotgun (WGS) entry which is preliminary data.</text>
</comment>
<feature type="compositionally biased region" description="Polar residues" evidence="3">
    <location>
        <begin position="1"/>
        <end position="17"/>
    </location>
</feature>
<dbReference type="NCBIfam" id="TIGR01730">
    <property type="entry name" value="RND_mfp"/>
    <property type="match status" value="1"/>
</dbReference>
<evidence type="ECO:0000256" key="2">
    <source>
        <dbReference type="SAM" id="Coils"/>
    </source>
</evidence>
<dbReference type="InterPro" id="IPR058647">
    <property type="entry name" value="BSH_CzcB-like"/>
</dbReference>
<dbReference type="Gene3D" id="1.10.287.470">
    <property type="entry name" value="Helix hairpin bin"/>
    <property type="match status" value="1"/>
</dbReference>
<evidence type="ECO:0000256" key="3">
    <source>
        <dbReference type="SAM" id="MobiDB-lite"/>
    </source>
</evidence>
<dbReference type="InterPro" id="IPR006143">
    <property type="entry name" value="RND_pump_MFP"/>
</dbReference>
<keyword evidence="4" id="KW-0472">Membrane</keyword>
<feature type="domain" description="CzcB-like barrel-sandwich hybrid" evidence="5">
    <location>
        <begin position="110"/>
        <end position="256"/>
    </location>
</feature>
<dbReference type="GO" id="GO:0015562">
    <property type="term" value="F:efflux transmembrane transporter activity"/>
    <property type="evidence" value="ECO:0007669"/>
    <property type="project" value="TreeGrafter"/>
</dbReference>
<feature type="region of interest" description="Disordered" evidence="3">
    <location>
        <begin position="1"/>
        <end position="38"/>
    </location>
</feature>
<protein>
    <submittedName>
        <fullName evidence="6">Efflux RND transporter periplasmic adaptor subunit</fullName>
    </submittedName>
</protein>
<proteinExistence type="inferred from homology"/>
<reference evidence="6 7" key="1">
    <citation type="submission" date="2017-04" db="EMBL/GenBank/DDBJ databases">
        <title>Draft genome sequence of Zooshikella ganghwensis VG4 isolated from Red Sea sediments.</title>
        <authorList>
            <person name="Rehman Z."/>
            <person name="Alam I."/>
            <person name="Kamau A."/>
            <person name="Bajic V."/>
            <person name="Leiknes T."/>
        </authorList>
    </citation>
    <scope>NUCLEOTIDE SEQUENCE [LARGE SCALE GENOMIC DNA]</scope>
    <source>
        <strain evidence="6 7">VG4</strain>
    </source>
</reference>
<evidence type="ECO:0000313" key="7">
    <source>
        <dbReference type="Proteomes" id="UP000257039"/>
    </source>
</evidence>
<keyword evidence="7" id="KW-1185">Reference proteome</keyword>
<comment type="similarity">
    <text evidence="1">Belongs to the membrane fusion protein (MFP) (TC 8.A.1) family.</text>
</comment>
<dbReference type="PANTHER" id="PTHR30469">
    <property type="entry name" value="MULTIDRUG RESISTANCE PROTEIN MDTA"/>
    <property type="match status" value="1"/>
</dbReference>
<dbReference type="Gene3D" id="2.40.30.170">
    <property type="match status" value="1"/>
</dbReference>
<feature type="coiled-coil region" evidence="2">
    <location>
        <begin position="144"/>
        <end position="222"/>
    </location>
</feature>
<dbReference type="SUPFAM" id="SSF111369">
    <property type="entry name" value="HlyD-like secretion proteins"/>
    <property type="match status" value="1"/>
</dbReference>
<keyword evidence="4" id="KW-1133">Transmembrane helix</keyword>
<keyword evidence="4" id="KW-0812">Transmembrane</keyword>
<accession>A0A4P9VJY7</accession>
<organism evidence="6 7">
    <name type="scientific">Zooshikella ganghwensis</name>
    <dbReference type="NCBI Taxonomy" id="202772"/>
    <lineage>
        <taxon>Bacteria</taxon>
        <taxon>Pseudomonadati</taxon>
        <taxon>Pseudomonadota</taxon>
        <taxon>Gammaproteobacteria</taxon>
        <taxon>Oceanospirillales</taxon>
        <taxon>Zooshikellaceae</taxon>
        <taxon>Zooshikella</taxon>
    </lineage>
</organism>
<dbReference type="EMBL" id="NDXW01000001">
    <property type="protein sequence ID" value="RDH42849.1"/>
    <property type="molecule type" value="Genomic_DNA"/>
</dbReference>
<dbReference type="Pfam" id="PF25973">
    <property type="entry name" value="BSH_CzcB"/>
    <property type="match status" value="1"/>
</dbReference>
<keyword evidence="2" id="KW-0175">Coiled coil</keyword>
<evidence type="ECO:0000256" key="4">
    <source>
        <dbReference type="SAM" id="Phobius"/>
    </source>
</evidence>
<name>A0A4P9VJY7_9GAMM</name>
<dbReference type="Gene3D" id="2.40.50.100">
    <property type="match status" value="1"/>
</dbReference>
<dbReference type="Proteomes" id="UP000257039">
    <property type="component" value="Unassembled WGS sequence"/>
</dbReference>
<gene>
    <name evidence="6" type="ORF">B9G39_04940</name>
</gene>
<sequence>MSAVHNDQGNVQQNKPSRQLAGRAIPPHHGEGNQTTSKASHKSILVTVFLGFLVLAITASIAAYWLVHPSRIPKRPIEVHPPIVTTIKVGEPKAQPIISGFGHVEPIHQVMVNPEVTAMVKQVSAKLSPGNGVEKGDVLVQLDAREYQTALRKAEAALSIAKAEYQQAQGLKDKATKEFKFLGGDMTPAQRALERYEPQLKAAEAKLDEAKANVELAKLNVERTILVAPFSGVISHKQVEVGQRVTTQQSLFTIVDTHAFWVNAAIPADVLNWLSFGAEQGNNGSSVEVALTSGTVKAAVSQTNIRNGIVWQRLPALSADSRQVNILIKVNNPLGTKPVKGSVSEKQALTPLFINDFVALSIQGPALENVFTLPEGMLRDGNVVWLFDEKGRLKKQAVNVVYQQGQQVLVSGNLKPTDELISSHLSVAIEGMPLRREAEKQMTAQKNNTVSITPQQPSITTQQLSVPEQVKPLAGGKS</sequence>
<evidence type="ECO:0000259" key="5">
    <source>
        <dbReference type="Pfam" id="PF25973"/>
    </source>
</evidence>
<evidence type="ECO:0000256" key="1">
    <source>
        <dbReference type="ARBA" id="ARBA00009477"/>
    </source>
</evidence>
<dbReference type="RefSeq" id="WP_094786294.1">
    <property type="nucleotide sequence ID" value="NZ_NDXW01000001.1"/>
</dbReference>
<dbReference type="Gene3D" id="2.40.420.20">
    <property type="match status" value="1"/>
</dbReference>
<dbReference type="GO" id="GO:1990281">
    <property type="term" value="C:efflux pump complex"/>
    <property type="evidence" value="ECO:0007669"/>
    <property type="project" value="TreeGrafter"/>
</dbReference>
<dbReference type="AlphaFoldDB" id="A0A4P9VJY7"/>
<evidence type="ECO:0000313" key="6">
    <source>
        <dbReference type="EMBL" id="RDH42849.1"/>
    </source>
</evidence>
<feature type="compositionally biased region" description="Low complexity" evidence="3">
    <location>
        <begin position="451"/>
        <end position="463"/>
    </location>
</feature>